<organism evidence="7 8">
    <name type="scientific">Paenibacillus rhizosphaerae</name>
    <dbReference type="NCBI Taxonomy" id="297318"/>
    <lineage>
        <taxon>Bacteria</taxon>
        <taxon>Bacillati</taxon>
        <taxon>Bacillota</taxon>
        <taxon>Bacilli</taxon>
        <taxon>Bacillales</taxon>
        <taxon>Paenibacillaceae</taxon>
        <taxon>Paenibacillus</taxon>
    </lineage>
</organism>
<keyword evidence="5 6" id="KW-0472">Membrane</keyword>
<comment type="subcellular location">
    <subcellularLocation>
        <location evidence="1">Membrane</location>
        <topology evidence="1">Multi-pass membrane protein</topology>
    </subcellularLocation>
</comment>
<feature type="transmembrane region" description="Helical" evidence="6">
    <location>
        <begin position="97"/>
        <end position="118"/>
    </location>
</feature>
<evidence type="ECO:0000256" key="5">
    <source>
        <dbReference type="ARBA" id="ARBA00023136"/>
    </source>
</evidence>
<evidence type="ECO:0000256" key="1">
    <source>
        <dbReference type="ARBA" id="ARBA00004141"/>
    </source>
</evidence>
<evidence type="ECO:0000256" key="4">
    <source>
        <dbReference type="ARBA" id="ARBA00022989"/>
    </source>
</evidence>
<dbReference type="EMBL" id="MRTP01000003">
    <property type="protein sequence ID" value="OMF54602.1"/>
    <property type="molecule type" value="Genomic_DNA"/>
</dbReference>
<reference evidence="7 8" key="1">
    <citation type="submission" date="2016-11" db="EMBL/GenBank/DDBJ databases">
        <title>Paenibacillus species isolates.</title>
        <authorList>
            <person name="Beno S.M."/>
        </authorList>
    </citation>
    <scope>NUCLEOTIDE SEQUENCE [LARGE SCALE GENOMIC DNA]</scope>
    <source>
        <strain evidence="7 8">FSL R5-0378</strain>
    </source>
</reference>
<dbReference type="RefSeq" id="WP_076170504.1">
    <property type="nucleotide sequence ID" value="NZ_MRTP01000003.1"/>
</dbReference>
<dbReference type="AlphaFoldDB" id="A0A1R1ES91"/>
<dbReference type="Proteomes" id="UP000187172">
    <property type="component" value="Unassembled WGS sequence"/>
</dbReference>
<sequence length="126" mass="13307">MQRKFILTGALMAMLSVVIGAFGAHMLEPIVGESAMKVYETGVQYHMAHALGIILIGVVAGLWGDSRKLAWAGWLLLAGIILFSGSLYVLAITGIKVLGAITPLGGVAFIIGWICLIAEAASRRRA</sequence>
<accession>A0A1R1ES91</accession>
<gene>
    <name evidence="7" type="ORF">BK138_15685</name>
</gene>
<comment type="similarity">
    <text evidence="2">Belongs to the UPF0382 family.</text>
</comment>
<dbReference type="GO" id="GO:0005886">
    <property type="term" value="C:plasma membrane"/>
    <property type="evidence" value="ECO:0007669"/>
    <property type="project" value="TreeGrafter"/>
</dbReference>
<comment type="caution">
    <text evidence="7">The sequence shown here is derived from an EMBL/GenBank/DDBJ whole genome shotgun (WGS) entry which is preliminary data.</text>
</comment>
<name>A0A1R1ES91_9BACL</name>
<feature type="transmembrane region" description="Helical" evidence="6">
    <location>
        <begin position="71"/>
        <end position="91"/>
    </location>
</feature>
<proteinExistence type="inferred from homology"/>
<evidence type="ECO:0000256" key="2">
    <source>
        <dbReference type="ARBA" id="ARBA00009694"/>
    </source>
</evidence>
<evidence type="ECO:0000313" key="7">
    <source>
        <dbReference type="EMBL" id="OMF54602.1"/>
    </source>
</evidence>
<evidence type="ECO:0000313" key="8">
    <source>
        <dbReference type="Proteomes" id="UP000187172"/>
    </source>
</evidence>
<keyword evidence="8" id="KW-1185">Reference proteome</keyword>
<evidence type="ECO:0000256" key="3">
    <source>
        <dbReference type="ARBA" id="ARBA00022692"/>
    </source>
</evidence>
<evidence type="ECO:0008006" key="9">
    <source>
        <dbReference type="Google" id="ProtNLM"/>
    </source>
</evidence>
<feature type="transmembrane region" description="Helical" evidence="6">
    <location>
        <begin position="44"/>
        <end position="64"/>
    </location>
</feature>
<evidence type="ECO:0000256" key="6">
    <source>
        <dbReference type="SAM" id="Phobius"/>
    </source>
</evidence>
<keyword evidence="3 6" id="KW-0812">Transmembrane</keyword>
<protein>
    <recommendedName>
        <fullName evidence="9">DUF423 domain-containing protein</fullName>
    </recommendedName>
</protein>
<dbReference type="PANTHER" id="PTHR43461:SF1">
    <property type="entry name" value="TRANSMEMBRANE PROTEIN 256"/>
    <property type="match status" value="1"/>
</dbReference>
<dbReference type="Pfam" id="PF04241">
    <property type="entry name" value="DUF423"/>
    <property type="match status" value="1"/>
</dbReference>
<dbReference type="InterPro" id="IPR006696">
    <property type="entry name" value="DUF423"/>
</dbReference>
<keyword evidence="4 6" id="KW-1133">Transmembrane helix</keyword>
<dbReference type="STRING" id="297318.BK138_15685"/>
<dbReference type="PANTHER" id="PTHR43461">
    <property type="entry name" value="TRANSMEMBRANE PROTEIN 256"/>
    <property type="match status" value="1"/>
</dbReference>